<organism evidence="1">
    <name type="scientific">Medioppia subpectinata</name>
    <dbReference type="NCBI Taxonomy" id="1979941"/>
    <lineage>
        <taxon>Eukaryota</taxon>
        <taxon>Metazoa</taxon>
        <taxon>Ecdysozoa</taxon>
        <taxon>Arthropoda</taxon>
        <taxon>Chelicerata</taxon>
        <taxon>Arachnida</taxon>
        <taxon>Acari</taxon>
        <taxon>Acariformes</taxon>
        <taxon>Sarcoptiformes</taxon>
        <taxon>Oribatida</taxon>
        <taxon>Brachypylina</taxon>
        <taxon>Oppioidea</taxon>
        <taxon>Oppiidae</taxon>
        <taxon>Medioppia</taxon>
    </lineage>
</organism>
<protein>
    <submittedName>
        <fullName evidence="1">Uncharacterized protein</fullName>
    </submittedName>
</protein>
<sequence length="207" mass="23394">MSQELPNLDFPHTFNEAESEKEMLAFAYTLGDRVKGYLEAEQQRDNANGLTVVAQFYQDSMSAFSKIVPWLFGELEKIDNPVIAHTLNTIVIGQFYDFTTMTERLSELRAVKPLSVTGNEHNLINRLNALESRVLAAVEGAKNKGLRIVRNFPVMNAYYDKINAFLSAEFPKLNEAIGNLPSASLRQQTIQQLIIDLTHLTQIPFML</sequence>
<dbReference type="Proteomes" id="UP000759131">
    <property type="component" value="Unassembled WGS sequence"/>
</dbReference>
<reference evidence="1" key="1">
    <citation type="submission" date="2020-11" db="EMBL/GenBank/DDBJ databases">
        <authorList>
            <person name="Tran Van P."/>
        </authorList>
    </citation>
    <scope>NUCLEOTIDE SEQUENCE</scope>
</reference>
<gene>
    <name evidence="1" type="ORF">OSB1V03_LOCUS11913</name>
</gene>
<name>A0A7R9Q3W9_9ACAR</name>
<dbReference type="EMBL" id="CAJPIZ010009586">
    <property type="protein sequence ID" value="CAG2111934.1"/>
    <property type="molecule type" value="Genomic_DNA"/>
</dbReference>
<proteinExistence type="predicted"/>
<evidence type="ECO:0000313" key="2">
    <source>
        <dbReference type="Proteomes" id="UP000759131"/>
    </source>
</evidence>
<accession>A0A7R9Q3W9</accession>
<dbReference type="AlphaFoldDB" id="A0A7R9Q3W9"/>
<evidence type="ECO:0000313" key="1">
    <source>
        <dbReference type="EMBL" id="CAD7631504.1"/>
    </source>
</evidence>
<dbReference type="EMBL" id="OC864161">
    <property type="protein sequence ID" value="CAD7631504.1"/>
    <property type="molecule type" value="Genomic_DNA"/>
</dbReference>
<keyword evidence="2" id="KW-1185">Reference proteome</keyword>